<name>A0ABQ3QWI5_9ACTN</name>
<evidence type="ECO:0000313" key="2">
    <source>
        <dbReference type="Proteomes" id="UP001050808"/>
    </source>
</evidence>
<comment type="caution">
    <text evidence="1">The sequence shown here is derived from an EMBL/GenBank/DDBJ whole genome shotgun (WGS) entry which is preliminary data.</text>
</comment>
<evidence type="ECO:0000313" key="1">
    <source>
        <dbReference type="EMBL" id="GHI41648.1"/>
    </source>
</evidence>
<keyword evidence="2" id="KW-1185">Reference proteome</keyword>
<dbReference type="EMBL" id="BNDY01000017">
    <property type="protein sequence ID" value="GHI41648.1"/>
    <property type="molecule type" value="Genomic_DNA"/>
</dbReference>
<accession>A0ABQ3QWI5</accession>
<dbReference type="Proteomes" id="UP001050808">
    <property type="component" value="Unassembled WGS sequence"/>
</dbReference>
<dbReference type="RefSeq" id="WP_226599676.1">
    <property type="nucleotide sequence ID" value="NZ_BNDY01000017.1"/>
</dbReference>
<gene>
    <name evidence="1" type="ORF">Sviol_60560</name>
</gene>
<organism evidence="1 2">
    <name type="scientific">Streptomyces violascens</name>
    <dbReference type="NCBI Taxonomy" id="67381"/>
    <lineage>
        <taxon>Bacteria</taxon>
        <taxon>Bacillati</taxon>
        <taxon>Actinomycetota</taxon>
        <taxon>Actinomycetes</taxon>
        <taxon>Kitasatosporales</taxon>
        <taxon>Streptomycetaceae</taxon>
        <taxon>Streptomyces</taxon>
    </lineage>
</organism>
<protein>
    <recommendedName>
        <fullName evidence="3">Tetratricopeptide repeat protein</fullName>
    </recommendedName>
</protein>
<evidence type="ECO:0008006" key="3">
    <source>
        <dbReference type="Google" id="ProtNLM"/>
    </source>
</evidence>
<proteinExistence type="predicted"/>
<sequence>MPNRLSDLLKQARTADRLATFMVSTNRLTEEAQDIEQEVIAAYERIFAAAPPSPDLDEAQILGIAADYLGLFHKNRQYGNPVSNRRQALRQMNRALRLLHPEAHKEDRAAVHSNLGNLYGSSAHGGPVPEPDALASIRHLEAARSIFTELGVTDRRLPDLHDNLAGAYGRLMAGDRLAHLLSAFEHSRTARALYPNTEAGLDELACLGNALHLSLDLILLARKRTYWPADDSVAKWKATAGEVEDRTSELFPQVMPSRRLIQHLDRIGHQFSRWAEEINPAYYLCAASWYLNATKAHAWLTERGFALPQTRCYLISRGARYSLDAQLAGVMTEDIRFIIDLSLGVARDASAADYIAESLFLRARYHLLREREFDAAIADAQEALETLPPDSWEGVAHAFDTFVLSLPGLNALRPDLLPALRRTVEDVLPRWEPGSLGWNRLSVFGMALQLYCTPADATPDDHIAVVRLVHTQLEEMSPHVSPLLNRAIWSGMIITTLAYLAERGVTQVPSDLVADAEYAIRIQLVVEPPWKTIDASLLMDTTPLGSARHLNTALNLGLDLDTPPPDFALDPSLLTTKELTKLIAAVAEAWSAM</sequence>
<reference evidence="1" key="1">
    <citation type="submission" date="2024-05" db="EMBL/GenBank/DDBJ databases">
        <title>Whole genome shotgun sequence of Streptomyces violascens NBRC 12920.</title>
        <authorList>
            <person name="Komaki H."/>
            <person name="Tamura T."/>
        </authorList>
    </citation>
    <scope>NUCLEOTIDE SEQUENCE</scope>
    <source>
        <strain evidence="1">NBRC 12920</strain>
    </source>
</reference>